<reference evidence="7 8" key="1">
    <citation type="journal article" date="2020" name="Mol. Plant">
        <title>The Chromosome-Based Rubber Tree Genome Provides New Insights into Spurge Genome Evolution and Rubber Biosynthesis.</title>
        <authorList>
            <person name="Liu J."/>
            <person name="Shi C."/>
            <person name="Shi C.C."/>
            <person name="Li W."/>
            <person name="Zhang Q.J."/>
            <person name="Zhang Y."/>
            <person name="Li K."/>
            <person name="Lu H.F."/>
            <person name="Shi C."/>
            <person name="Zhu S.T."/>
            <person name="Xiao Z.Y."/>
            <person name="Nan H."/>
            <person name="Yue Y."/>
            <person name="Zhu X.G."/>
            <person name="Wu Y."/>
            <person name="Hong X.N."/>
            <person name="Fan G.Y."/>
            <person name="Tong Y."/>
            <person name="Zhang D."/>
            <person name="Mao C.L."/>
            <person name="Liu Y.L."/>
            <person name="Hao S.J."/>
            <person name="Liu W.Q."/>
            <person name="Lv M.Q."/>
            <person name="Zhang H.B."/>
            <person name="Liu Y."/>
            <person name="Hu-Tang G.R."/>
            <person name="Wang J.P."/>
            <person name="Wang J.H."/>
            <person name="Sun Y.H."/>
            <person name="Ni S.B."/>
            <person name="Chen W.B."/>
            <person name="Zhang X.C."/>
            <person name="Jiao Y.N."/>
            <person name="Eichler E.E."/>
            <person name="Li G.H."/>
            <person name="Liu X."/>
            <person name="Gao L.Z."/>
        </authorList>
    </citation>
    <scope>NUCLEOTIDE SEQUENCE [LARGE SCALE GENOMIC DNA]</scope>
    <source>
        <strain evidence="8">cv. GT1</strain>
        <tissue evidence="7">Leaf</tissue>
    </source>
</reference>
<evidence type="ECO:0000259" key="5">
    <source>
        <dbReference type="PROSITE" id="PS50927"/>
    </source>
</evidence>
<keyword evidence="3" id="KW-0325">Glycoprotein</keyword>
<feature type="domain" description="Apple" evidence="6">
    <location>
        <begin position="184"/>
        <end position="263"/>
    </location>
</feature>
<dbReference type="InterPro" id="IPR036426">
    <property type="entry name" value="Bulb-type_lectin_dom_sf"/>
</dbReference>
<accession>A0A6A6KV42</accession>
<dbReference type="PROSITE" id="PS50948">
    <property type="entry name" value="PAN"/>
    <property type="match status" value="1"/>
</dbReference>
<evidence type="ECO:0000256" key="1">
    <source>
        <dbReference type="ARBA" id="ARBA00022729"/>
    </source>
</evidence>
<dbReference type="PROSITE" id="PS50927">
    <property type="entry name" value="BULB_LECTIN"/>
    <property type="match status" value="1"/>
</dbReference>
<feature type="domain" description="Bulb-type lectin" evidence="5">
    <location>
        <begin position="37"/>
        <end position="153"/>
    </location>
</feature>
<evidence type="ECO:0000259" key="6">
    <source>
        <dbReference type="PROSITE" id="PS50948"/>
    </source>
</evidence>
<dbReference type="EMBL" id="JAAGAX010000014">
    <property type="protein sequence ID" value="KAF2292055.1"/>
    <property type="molecule type" value="Genomic_DNA"/>
</dbReference>
<keyword evidence="1 4" id="KW-0732">Signal</keyword>
<sequence>MEVCLLCFLLLFFARAHCKSDIHLGYRVTLAVPVEYSGGFLGRAFLIETNQMKPNFRAALSVEPIDGKYSCSLEVFLGDVKVWNSGHYSPFFTSEKCVLELTKLGDLQLKGARERVGWRTGTSGQGVERLQILGNGNLVLVDALNLISGKASTFQLTTCSCIRFLTKENGMDSDCGDGISGGFCGRDEVEMLELNGVGSVLRAAPVKVNISKEACANFCLEDCKCVAALYSSGELRECYLYGAVMGVKQVERGTGSTYMVKVPKGTHVGHANSGLKNGF</sequence>
<dbReference type="Proteomes" id="UP000467840">
    <property type="component" value="Chromosome 13"/>
</dbReference>
<proteinExistence type="predicted"/>
<dbReference type="InterPro" id="IPR003609">
    <property type="entry name" value="Pan_app"/>
</dbReference>
<keyword evidence="8" id="KW-1185">Reference proteome</keyword>
<keyword evidence="2" id="KW-1015">Disulfide bond</keyword>
<feature type="signal peptide" evidence="4">
    <location>
        <begin position="1"/>
        <end position="18"/>
    </location>
</feature>
<dbReference type="InterPro" id="IPR051343">
    <property type="entry name" value="G-type_lectin_kinases/EP1-like"/>
</dbReference>
<evidence type="ECO:0008006" key="9">
    <source>
        <dbReference type="Google" id="ProtNLM"/>
    </source>
</evidence>
<evidence type="ECO:0000313" key="8">
    <source>
        <dbReference type="Proteomes" id="UP000467840"/>
    </source>
</evidence>
<evidence type="ECO:0000313" key="7">
    <source>
        <dbReference type="EMBL" id="KAF2292055.1"/>
    </source>
</evidence>
<dbReference type="PANTHER" id="PTHR47976">
    <property type="entry name" value="G-TYPE LECTIN S-RECEPTOR-LIKE SERINE/THREONINE-PROTEIN KINASE SD2-5"/>
    <property type="match status" value="1"/>
</dbReference>
<dbReference type="Gene3D" id="2.90.10.10">
    <property type="entry name" value="Bulb-type lectin domain"/>
    <property type="match status" value="1"/>
</dbReference>
<evidence type="ECO:0000256" key="2">
    <source>
        <dbReference type="ARBA" id="ARBA00023157"/>
    </source>
</evidence>
<comment type="caution">
    <text evidence="7">The sequence shown here is derived from an EMBL/GenBank/DDBJ whole genome shotgun (WGS) entry which is preliminary data.</text>
</comment>
<name>A0A6A6KV42_HEVBR</name>
<dbReference type="AlphaFoldDB" id="A0A6A6KV42"/>
<dbReference type="InterPro" id="IPR006583">
    <property type="entry name" value="PAN-3_domain"/>
</dbReference>
<protein>
    <recommendedName>
        <fullName evidence="9">Apple domain-containing protein</fullName>
    </recommendedName>
</protein>
<organism evidence="7 8">
    <name type="scientific">Hevea brasiliensis</name>
    <name type="common">Para rubber tree</name>
    <name type="synonym">Siphonia brasiliensis</name>
    <dbReference type="NCBI Taxonomy" id="3981"/>
    <lineage>
        <taxon>Eukaryota</taxon>
        <taxon>Viridiplantae</taxon>
        <taxon>Streptophyta</taxon>
        <taxon>Embryophyta</taxon>
        <taxon>Tracheophyta</taxon>
        <taxon>Spermatophyta</taxon>
        <taxon>Magnoliopsida</taxon>
        <taxon>eudicotyledons</taxon>
        <taxon>Gunneridae</taxon>
        <taxon>Pentapetalae</taxon>
        <taxon>rosids</taxon>
        <taxon>fabids</taxon>
        <taxon>Malpighiales</taxon>
        <taxon>Euphorbiaceae</taxon>
        <taxon>Crotonoideae</taxon>
        <taxon>Micrandreae</taxon>
        <taxon>Hevea</taxon>
    </lineage>
</organism>
<dbReference type="PANTHER" id="PTHR47976:SF120">
    <property type="entry name" value="G-TYPE LECTIN S-RECEPTOR-LIKE SERINE_THREONINE-PROTEIN KINASE SD2-5"/>
    <property type="match status" value="1"/>
</dbReference>
<feature type="chain" id="PRO_5025659363" description="Apple domain-containing protein" evidence="4">
    <location>
        <begin position="19"/>
        <end position="279"/>
    </location>
</feature>
<gene>
    <name evidence="7" type="ORF">GH714_003025</name>
</gene>
<evidence type="ECO:0000256" key="3">
    <source>
        <dbReference type="ARBA" id="ARBA00023180"/>
    </source>
</evidence>
<dbReference type="Pfam" id="PF08277">
    <property type="entry name" value="PAN_3"/>
    <property type="match status" value="1"/>
</dbReference>
<dbReference type="SUPFAM" id="SSF51110">
    <property type="entry name" value="alpha-D-mannose-specific plant lectins"/>
    <property type="match status" value="1"/>
</dbReference>
<dbReference type="InterPro" id="IPR001480">
    <property type="entry name" value="Bulb-type_lectin_dom"/>
</dbReference>
<evidence type="ECO:0000256" key="4">
    <source>
        <dbReference type="SAM" id="SignalP"/>
    </source>
</evidence>
<dbReference type="SMART" id="SM00473">
    <property type="entry name" value="PAN_AP"/>
    <property type="match status" value="1"/>
</dbReference>